<dbReference type="InterPro" id="IPR014729">
    <property type="entry name" value="Rossmann-like_a/b/a_fold"/>
</dbReference>
<dbReference type="PANTHER" id="PTHR46100">
    <property type="entry name" value="IMP2'P"/>
    <property type="match status" value="1"/>
</dbReference>
<dbReference type="InterPro" id="IPR006015">
    <property type="entry name" value="Universal_stress_UspA"/>
</dbReference>
<name>A0A8E0VP56_9TREM</name>
<dbReference type="EMBL" id="LUCM01001450">
    <property type="protein sequence ID" value="KAA0198855.1"/>
    <property type="molecule type" value="Genomic_DNA"/>
</dbReference>
<accession>A0A8E0VP56</accession>
<dbReference type="AlphaFoldDB" id="A0A8E0VP56"/>
<feature type="domain" description="UspA" evidence="1">
    <location>
        <begin position="13"/>
        <end position="161"/>
    </location>
</feature>
<comment type="caution">
    <text evidence="2">The sequence shown here is derived from an EMBL/GenBank/DDBJ whole genome shotgun (WGS) entry which is preliminary data.</text>
</comment>
<dbReference type="PRINTS" id="PR01438">
    <property type="entry name" value="UNVRSLSTRESS"/>
</dbReference>
<dbReference type="SUPFAM" id="SSF52402">
    <property type="entry name" value="Adenine nucleotide alpha hydrolases-like"/>
    <property type="match status" value="1"/>
</dbReference>
<gene>
    <name evidence="2" type="ORF">FBUS_01679</name>
</gene>
<protein>
    <recommendedName>
        <fullName evidence="1">UspA domain-containing protein</fullName>
    </recommendedName>
</protein>
<dbReference type="PANTHER" id="PTHR46100:SF4">
    <property type="entry name" value="USPA DOMAIN-CONTAINING PROTEIN"/>
    <property type="match status" value="1"/>
</dbReference>
<evidence type="ECO:0000313" key="2">
    <source>
        <dbReference type="EMBL" id="KAA0198855.1"/>
    </source>
</evidence>
<organism evidence="2 3">
    <name type="scientific">Fasciolopsis buskii</name>
    <dbReference type="NCBI Taxonomy" id="27845"/>
    <lineage>
        <taxon>Eukaryota</taxon>
        <taxon>Metazoa</taxon>
        <taxon>Spiralia</taxon>
        <taxon>Lophotrochozoa</taxon>
        <taxon>Platyhelminthes</taxon>
        <taxon>Trematoda</taxon>
        <taxon>Digenea</taxon>
        <taxon>Plagiorchiida</taxon>
        <taxon>Echinostomata</taxon>
        <taxon>Echinostomatoidea</taxon>
        <taxon>Fasciolidae</taxon>
        <taxon>Fasciolopsis</taxon>
    </lineage>
</organism>
<dbReference type="InterPro" id="IPR006016">
    <property type="entry name" value="UspA"/>
</dbReference>
<reference evidence="2" key="1">
    <citation type="submission" date="2019-05" db="EMBL/GenBank/DDBJ databases">
        <title>Annotation for the trematode Fasciolopsis buski.</title>
        <authorList>
            <person name="Choi Y.-J."/>
        </authorList>
    </citation>
    <scope>NUCLEOTIDE SEQUENCE</scope>
    <source>
        <strain evidence="2">HT</strain>
        <tissue evidence="2">Whole worm</tissue>
    </source>
</reference>
<keyword evidence="3" id="KW-1185">Reference proteome</keyword>
<evidence type="ECO:0000259" key="1">
    <source>
        <dbReference type="Pfam" id="PF00582"/>
    </source>
</evidence>
<dbReference type="OrthoDB" id="843225at2759"/>
<dbReference type="CDD" id="cd23659">
    <property type="entry name" value="USP_At3g01520-like"/>
    <property type="match status" value="1"/>
</dbReference>
<evidence type="ECO:0000313" key="3">
    <source>
        <dbReference type="Proteomes" id="UP000728185"/>
    </source>
</evidence>
<dbReference type="Pfam" id="PF00582">
    <property type="entry name" value="Usp"/>
    <property type="match status" value="1"/>
</dbReference>
<proteinExistence type="predicted"/>
<dbReference type="Proteomes" id="UP000728185">
    <property type="component" value="Unassembled WGS sequence"/>
</dbReference>
<sequence length="171" mass="19408">MSVSTSEMGQNERRVLIPVDHSANSRRAVYWYLENLSRKNDLVIFVHVIDQVDSSNLASSSYEEFPKTFNSLRQLSETTNSKGKTFYHNFLHMVDQEKLNSRNIIFADQKPAKAILRAVAEIKPHMIVMGNRGVGKLHETFLGSVSANVLHHAAVPVCIVPPIKHANIWWK</sequence>
<dbReference type="Gene3D" id="3.40.50.620">
    <property type="entry name" value="HUPs"/>
    <property type="match status" value="1"/>
</dbReference>